<evidence type="ECO:0000256" key="2">
    <source>
        <dbReference type="SAM" id="Phobius"/>
    </source>
</evidence>
<keyword evidence="2" id="KW-0472">Membrane</keyword>
<reference evidence="3" key="1">
    <citation type="journal article" date="2021" name="Proc. Natl. Acad. Sci. U.S.A.">
        <title>A Catalog of Tens of Thousands of Viruses from Human Metagenomes Reveals Hidden Associations with Chronic Diseases.</title>
        <authorList>
            <person name="Tisza M.J."/>
            <person name="Buck C.B."/>
        </authorList>
    </citation>
    <scope>NUCLEOTIDE SEQUENCE</scope>
    <source>
        <strain evidence="3">CtqPo10</strain>
    </source>
</reference>
<name>A0A8S5SUL7_9CAUD</name>
<proteinExistence type="predicted"/>
<feature type="transmembrane region" description="Helical" evidence="2">
    <location>
        <begin position="71"/>
        <end position="91"/>
    </location>
</feature>
<evidence type="ECO:0000313" key="3">
    <source>
        <dbReference type="EMBL" id="DAF54648.1"/>
    </source>
</evidence>
<protein>
    <submittedName>
        <fullName evidence="3">Uncharacterized protein</fullName>
    </submittedName>
</protein>
<feature type="compositionally biased region" description="Polar residues" evidence="1">
    <location>
        <begin position="104"/>
        <end position="116"/>
    </location>
</feature>
<feature type="region of interest" description="Disordered" evidence="1">
    <location>
        <begin position="102"/>
        <end position="126"/>
    </location>
</feature>
<evidence type="ECO:0000256" key="1">
    <source>
        <dbReference type="SAM" id="MobiDB-lite"/>
    </source>
</evidence>
<keyword evidence="2" id="KW-1133">Transmembrane helix</keyword>
<organism evidence="3">
    <name type="scientific">Siphoviridae sp. ctqPo10</name>
    <dbReference type="NCBI Taxonomy" id="2827948"/>
    <lineage>
        <taxon>Viruses</taxon>
        <taxon>Duplodnaviria</taxon>
        <taxon>Heunggongvirae</taxon>
        <taxon>Uroviricota</taxon>
        <taxon>Caudoviricetes</taxon>
    </lineage>
</organism>
<dbReference type="EMBL" id="BK032682">
    <property type="protein sequence ID" value="DAF54648.1"/>
    <property type="molecule type" value="Genomic_DNA"/>
</dbReference>
<keyword evidence="2" id="KW-0812">Transmembrane</keyword>
<accession>A0A8S5SUL7</accession>
<feature type="transmembrane region" description="Helical" evidence="2">
    <location>
        <begin position="45"/>
        <end position="65"/>
    </location>
</feature>
<sequence>MTEQEYKQKEAKIKERNKNITMKRKLHRMKKSRFKFKKIRTSKKVLWTIIVICLEILFFSEYMALKTEDTSFMYALIGVATTLIPTALGYFKMSDNEHKRGQFDMSQQADYSSTVEEQTDSDGAVG</sequence>